<dbReference type="InterPro" id="IPR010546">
    <property type="entry name" value="DUF1120"/>
</dbReference>
<evidence type="ECO:0000313" key="2">
    <source>
        <dbReference type="EMBL" id="OWY29481.1"/>
    </source>
</evidence>
<feature type="chain" id="PRO_5011970117" description="DUF1120 domain-containing protein" evidence="1">
    <location>
        <begin position="28"/>
        <end position="121"/>
    </location>
</feature>
<evidence type="ECO:0008006" key="4">
    <source>
        <dbReference type="Google" id="ProtNLM"/>
    </source>
</evidence>
<dbReference type="RefSeq" id="WP_129587704.1">
    <property type="nucleotide sequence ID" value="NZ_NJGU01000005.1"/>
</dbReference>
<dbReference type="Pfam" id="PF06551">
    <property type="entry name" value="DUF1120"/>
    <property type="match status" value="1"/>
</dbReference>
<dbReference type="Proteomes" id="UP000197596">
    <property type="component" value="Unassembled WGS sequence"/>
</dbReference>
<gene>
    <name evidence="2" type="ORF">CEJ42_11635</name>
</gene>
<feature type="non-terminal residue" evidence="2">
    <location>
        <position position="121"/>
    </location>
</feature>
<protein>
    <recommendedName>
        <fullName evidence="4">DUF1120 domain-containing protein</fullName>
    </recommendedName>
</protein>
<organism evidence="2 3">
    <name type="scientific">Herbaspirillum robiniae</name>
    <dbReference type="NCBI Taxonomy" id="2014887"/>
    <lineage>
        <taxon>Bacteria</taxon>
        <taxon>Pseudomonadati</taxon>
        <taxon>Pseudomonadota</taxon>
        <taxon>Betaproteobacteria</taxon>
        <taxon>Burkholderiales</taxon>
        <taxon>Oxalobacteraceae</taxon>
        <taxon>Herbaspirillum</taxon>
    </lineage>
</organism>
<name>A0A246WST0_9BURK</name>
<dbReference type="EMBL" id="NJGU01000005">
    <property type="protein sequence ID" value="OWY29481.1"/>
    <property type="molecule type" value="Genomic_DNA"/>
</dbReference>
<reference evidence="2 3" key="1">
    <citation type="submission" date="2017-06" db="EMBL/GenBank/DDBJ databases">
        <title>Herbaspirillum phytohormonus sp. nov., isolated from the root nodule of Robinia pseudoacacia in lead-zinc mine.</title>
        <authorList>
            <person name="Fan M."/>
            <person name="Lin Y."/>
        </authorList>
    </citation>
    <scope>NUCLEOTIDE SEQUENCE [LARGE SCALE GENOMIC DNA]</scope>
    <source>
        <strain evidence="2 3">HZ10</strain>
    </source>
</reference>
<sequence length="121" mass="12008">MQNFIARSAVIAAFSAVAALASSAAVAGPTTELKVTGVIKPVACTPTIGAGSAVVDYGTITAGSLENGKNKVLDTREVPFSISCEAPVKMAVTATDNRAASKVTGLGSLVSATASENSMFG</sequence>
<comment type="caution">
    <text evidence="2">The sequence shown here is derived from an EMBL/GenBank/DDBJ whole genome shotgun (WGS) entry which is preliminary data.</text>
</comment>
<feature type="signal peptide" evidence="1">
    <location>
        <begin position="1"/>
        <end position="27"/>
    </location>
</feature>
<accession>A0A246WST0</accession>
<evidence type="ECO:0000313" key="3">
    <source>
        <dbReference type="Proteomes" id="UP000197596"/>
    </source>
</evidence>
<proteinExistence type="predicted"/>
<evidence type="ECO:0000256" key="1">
    <source>
        <dbReference type="SAM" id="SignalP"/>
    </source>
</evidence>
<keyword evidence="1" id="KW-0732">Signal</keyword>
<dbReference type="AlphaFoldDB" id="A0A246WST0"/>